<proteinExistence type="predicted"/>
<evidence type="ECO:0000313" key="2">
    <source>
        <dbReference type="Proteomes" id="UP001066276"/>
    </source>
</evidence>
<name>A0AAV7T7J3_PLEWA</name>
<organism evidence="1 2">
    <name type="scientific">Pleurodeles waltl</name>
    <name type="common">Iberian ribbed newt</name>
    <dbReference type="NCBI Taxonomy" id="8319"/>
    <lineage>
        <taxon>Eukaryota</taxon>
        <taxon>Metazoa</taxon>
        <taxon>Chordata</taxon>
        <taxon>Craniata</taxon>
        <taxon>Vertebrata</taxon>
        <taxon>Euteleostomi</taxon>
        <taxon>Amphibia</taxon>
        <taxon>Batrachia</taxon>
        <taxon>Caudata</taxon>
        <taxon>Salamandroidea</taxon>
        <taxon>Salamandridae</taxon>
        <taxon>Pleurodelinae</taxon>
        <taxon>Pleurodeles</taxon>
    </lineage>
</organism>
<dbReference type="AlphaFoldDB" id="A0AAV7T7J3"/>
<keyword evidence="2" id="KW-1185">Reference proteome</keyword>
<comment type="caution">
    <text evidence="1">The sequence shown here is derived from an EMBL/GenBank/DDBJ whole genome shotgun (WGS) entry which is preliminary data.</text>
</comment>
<dbReference type="EMBL" id="JANPWB010000007">
    <property type="protein sequence ID" value="KAJ1172236.1"/>
    <property type="molecule type" value="Genomic_DNA"/>
</dbReference>
<reference evidence="1" key="1">
    <citation type="journal article" date="2022" name="bioRxiv">
        <title>Sequencing and chromosome-scale assembly of the giantPleurodeles waltlgenome.</title>
        <authorList>
            <person name="Brown T."/>
            <person name="Elewa A."/>
            <person name="Iarovenko S."/>
            <person name="Subramanian E."/>
            <person name="Araus A.J."/>
            <person name="Petzold A."/>
            <person name="Susuki M."/>
            <person name="Suzuki K.-i.T."/>
            <person name="Hayashi T."/>
            <person name="Toyoda A."/>
            <person name="Oliveira C."/>
            <person name="Osipova E."/>
            <person name="Leigh N.D."/>
            <person name="Simon A."/>
            <person name="Yun M.H."/>
        </authorList>
    </citation>
    <scope>NUCLEOTIDE SEQUENCE</scope>
    <source>
        <strain evidence="1">20211129_DDA</strain>
        <tissue evidence="1">Liver</tissue>
    </source>
</reference>
<gene>
    <name evidence="1" type="ORF">NDU88_004084</name>
</gene>
<protein>
    <submittedName>
        <fullName evidence="1">Uncharacterized protein</fullName>
    </submittedName>
</protein>
<sequence length="90" mass="9714">MELGAWLGRPATWPSLSEALPGGSLNLTFLLADRLLEWLDEDLLTWGIAECSGSRQRRCLANEGWGLLSARCLACGPVARDRALLQGSCG</sequence>
<dbReference type="Proteomes" id="UP001066276">
    <property type="component" value="Chromosome 4_1"/>
</dbReference>
<evidence type="ECO:0000313" key="1">
    <source>
        <dbReference type="EMBL" id="KAJ1172236.1"/>
    </source>
</evidence>
<accession>A0AAV7T7J3</accession>